<keyword evidence="13" id="KW-1185">Reference proteome</keyword>
<accession>A0A0C9YEZ1</accession>
<comment type="pathway">
    <text evidence="11">Phospholipid metabolism; phosphatidylethanolamine biosynthesis.</text>
</comment>
<gene>
    <name evidence="12" type="ORF">K443DRAFT_672019</name>
</gene>
<evidence type="ECO:0000313" key="12">
    <source>
        <dbReference type="EMBL" id="KIK08977.1"/>
    </source>
</evidence>
<dbReference type="NCBIfam" id="TIGR00163">
    <property type="entry name" value="PS_decarb"/>
    <property type="match status" value="1"/>
</dbReference>
<evidence type="ECO:0000256" key="4">
    <source>
        <dbReference type="ARBA" id="ARBA00022516"/>
    </source>
</evidence>
<dbReference type="EMBL" id="KN838540">
    <property type="protein sequence ID" value="KIK08977.1"/>
    <property type="molecule type" value="Genomic_DNA"/>
</dbReference>
<dbReference type="Pfam" id="PF02666">
    <property type="entry name" value="PS_Dcarbxylase"/>
    <property type="match status" value="1"/>
</dbReference>
<keyword evidence="4" id="KW-0444">Lipid biosynthesis</keyword>
<dbReference type="STRING" id="1095629.A0A0C9YEZ1"/>
<keyword evidence="10" id="KW-0670">Pyruvate</keyword>
<dbReference type="GO" id="GO:0006646">
    <property type="term" value="P:phosphatidylethanolamine biosynthetic process"/>
    <property type="evidence" value="ECO:0007669"/>
    <property type="project" value="UniProtKB-UniPathway"/>
</dbReference>
<evidence type="ECO:0000256" key="7">
    <source>
        <dbReference type="ARBA" id="ARBA00023209"/>
    </source>
</evidence>
<comment type="pathway">
    <text evidence="2">Lipid metabolism.</text>
</comment>
<evidence type="ECO:0000256" key="9">
    <source>
        <dbReference type="ARBA" id="ARBA00023264"/>
    </source>
</evidence>
<keyword evidence="8" id="KW-0456">Lyase</keyword>
<dbReference type="Proteomes" id="UP000054477">
    <property type="component" value="Unassembled WGS sequence"/>
</dbReference>
<protein>
    <recommendedName>
        <fullName evidence="3">phosphatidylserine decarboxylase</fullName>
        <ecNumber evidence="3">4.1.1.65</ecNumber>
    </recommendedName>
</protein>
<keyword evidence="9" id="KW-1208">Phospholipid metabolism</keyword>
<organism evidence="12 13">
    <name type="scientific">Laccaria amethystina LaAM-08-1</name>
    <dbReference type="NCBI Taxonomy" id="1095629"/>
    <lineage>
        <taxon>Eukaryota</taxon>
        <taxon>Fungi</taxon>
        <taxon>Dikarya</taxon>
        <taxon>Basidiomycota</taxon>
        <taxon>Agaricomycotina</taxon>
        <taxon>Agaricomycetes</taxon>
        <taxon>Agaricomycetidae</taxon>
        <taxon>Agaricales</taxon>
        <taxon>Agaricineae</taxon>
        <taxon>Hydnangiaceae</taxon>
        <taxon>Laccaria</taxon>
    </lineage>
</organism>
<dbReference type="EC" id="4.1.1.65" evidence="3"/>
<reference evidence="12 13" key="1">
    <citation type="submission" date="2014-04" db="EMBL/GenBank/DDBJ databases">
        <authorList>
            <consortium name="DOE Joint Genome Institute"/>
            <person name="Kuo A."/>
            <person name="Kohler A."/>
            <person name="Nagy L.G."/>
            <person name="Floudas D."/>
            <person name="Copeland A."/>
            <person name="Barry K.W."/>
            <person name="Cichocki N."/>
            <person name="Veneault-Fourrey C."/>
            <person name="LaButti K."/>
            <person name="Lindquist E.A."/>
            <person name="Lipzen A."/>
            <person name="Lundell T."/>
            <person name="Morin E."/>
            <person name="Murat C."/>
            <person name="Sun H."/>
            <person name="Tunlid A."/>
            <person name="Henrissat B."/>
            <person name="Grigoriev I.V."/>
            <person name="Hibbett D.S."/>
            <person name="Martin F."/>
            <person name="Nordberg H.P."/>
            <person name="Cantor M.N."/>
            <person name="Hua S.X."/>
        </authorList>
    </citation>
    <scope>NUCLEOTIDE SEQUENCE [LARGE SCALE GENOMIC DNA]</scope>
    <source>
        <strain evidence="12 13">LaAM-08-1</strain>
    </source>
</reference>
<dbReference type="GO" id="GO:0004609">
    <property type="term" value="F:phosphatidylserine decarboxylase activity"/>
    <property type="evidence" value="ECO:0007669"/>
    <property type="project" value="UniProtKB-EC"/>
</dbReference>
<sequence>MSEPLDKPVETIHPDNLPEATKDDFANALVQVVEHSETNDDVSHHIHTPFREVVKMRWITKLIPGIEKLAAEYHIGNFVALRGKNEDFFESMPLYTRIGMHLLFYGKEQVKLLGTKSVENFLREQTEKQGRHFDSPKSAASIPSFVKTYAIQTDELLEPDLTKYKNFNDFFARKLLPDVRPVENKADALGICSAADSRLTVYQTVDLARQFWIKGSDFSIPNLLNVPADSPKVAPFRDASLAIFRLAPADYHRFHSPIDGVIGEIDHVPGQFYTVNPQAVNEKGFNVFTANSRSVLYMTHVETGLPVAFVAIGALLVGSIKWTGGKEKGSTVKRGEELGYFAYGGSTVVTVFPKGVIKFDQDLIQNSKRPIETYVKVGYSIGKTPSGLAKFFSKKFRSAVKKISTT</sequence>
<evidence type="ECO:0000256" key="3">
    <source>
        <dbReference type="ARBA" id="ARBA00012243"/>
    </source>
</evidence>
<evidence type="ECO:0000256" key="11">
    <source>
        <dbReference type="ARBA" id="ARBA00024326"/>
    </source>
</evidence>
<dbReference type="AlphaFoldDB" id="A0A0C9YEZ1"/>
<dbReference type="OrthoDB" id="5973539at2759"/>
<dbReference type="PANTHER" id="PTHR10067:SF17">
    <property type="entry name" value="PHOSPHATIDYLSERINE DECARBOXYLASE PROENZYME 2"/>
    <property type="match status" value="1"/>
</dbReference>
<dbReference type="HOGENOM" id="CLU_029061_2_1_1"/>
<keyword evidence="7" id="KW-0594">Phospholipid biosynthesis</keyword>
<dbReference type="PANTHER" id="PTHR10067">
    <property type="entry name" value="PHOSPHATIDYLSERINE DECARBOXYLASE"/>
    <property type="match status" value="1"/>
</dbReference>
<evidence type="ECO:0000313" key="13">
    <source>
        <dbReference type="Proteomes" id="UP000054477"/>
    </source>
</evidence>
<proteinExistence type="predicted"/>
<keyword evidence="6" id="KW-0443">Lipid metabolism</keyword>
<evidence type="ECO:0000256" key="1">
    <source>
        <dbReference type="ARBA" id="ARBA00001928"/>
    </source>
</evidence>
<reference evidence="13" key="2">
    <citation type="submission" date="2015-01" db="EMBL/GenBank/DDBJ databases">
        <title>Evolutionary Origins and Diversification of the Mycorrhizal Mutualists.</title>
        <authorList>
            <consortium name="DOE Joint Genome Institute"/>
            <consortium name="Mycorrhizal Genomics Consortium"/>
            <person name="Kohler A."/>
            <person name="Kuo A."/>
            <person name="Nagy L.G."/>
            <person name="Floudas D."/>
            <person name="Copeland A."/>
            <person name="Barry K.W."/>
            <person name="Cichocki N."/>
            <person name="Veneault-Fourrey C."/>
            <person name="LaButti K."/>
            <person name="Lindquist E.A."/>
            <person name="Lipzen A."/>
            <person name="Lundell T."/>
            <person name="Morin E."/>
            <person name="Murat C."/>
            <person name="Riley R."/>
            <person name="Ohm R."/>
            <person name="Sun H."/>
            <person name="Tunlid A."/>
            <person name="Henrissat B."/>
            <person name="Grigoriev I.V."/>
            <person name="Hibbett D.S."/>
            <person name="Martin F."/>
        </authorList>
    </citation>
    <scope>NUCLEOTIDE SEQUENCE [LARGE SCALE GENOMIC DNA]</scope>
    <source>
        <strain evidence="13">LaAM-08-1</strain>
    </source>
</reference>
<evidence type="ECO:0000256" key="5">
    <source>
        <dbReference type="ARBA" id="ARBA00022793"/>
    </source>
</evidence>
<dbReference type="InterPro" id="IPR033177">
    <property type="entry name" value="PSD-B"/>
</dbReference>
<name>A0A0C9YEZ1_9AGAR</name>
<keyword evidence="5" id="KW-0210">Decarboxylase</keyword>
<evidence type="ECO:0000256" key="10">
    <source>
        <dbReference type="ARBA" id="ARBA00023317"/>
    </source>
</evidence>
<dbReference type="UniPathway" id="UPA00558"/>
<dbReference type="InterPro" id="IPR003817">
    <property type="entry name" value="PS_Dcarbxylase"/>
</dbReference>
<comment type="cofactor">
    <cofactor evidence="1">
        <name>pyruvate</name>
        <dbReference type="ChEBI" id="CHEBI:15361"/>
    </cofactor>
</comment>
<evidence type="ECO:0000256" key="6">
    <source>
        <dbReference type="ARBA" id="ARBA00023098"/>
    </source>
</evidence>
<evidence type="ECO:0000256" key="8">
    <source>
        <dbReference type="ARBA" id="ARBA00023239"/>
    </source>
</evidence>
<evidence type="ECO:0000256" key="2">
    <source>
        <dbReference type="ARBA" id="ARBA00005189"/>
    </source>
</evidence>